<name>A0A1I4XWB3_9GAMM</name>
<dbReference type="Pfam" id="PF02661">
    <property type="entry name" value="Fic"/>
    <property type="match status" value="1"/>
</dbReference>
<dbReference type="Proteomes" id="UP000242222">
    <property type="component" value="Unassembled WGS sequence"/>
</dbReference>
<evidence type="ECO:0000313" key="3">
    <source>
        <dbReference type="Proteomes" id="UP000242222"/>
    </source>
</evidence>
<reference evidence="3" key="1">
    <citation type="submission" date="2016-10" db="EMBL/GenBank/DDBJ databases">
        <authorList>
            <person name="Varghese N."/>
            <person name="Submissions S."/>
        </authorList>
    </citation>
    <scope>NUCLEOTIDE SEQUENCE [LARGE SCALE GENOMIC DNA]</scope>
    <source>
        <strain evidence="3">N6PO6</strain>
    </source>
</reference>
<keyword evidence="3" id="KW-1185">Reference proteome</keyword>
<dbReference type="InterPro" id="IPR053737">
    <property type="entry name" value="Type_II_TA_Toxin"/>
</dbReference>
<dbReference type="SUPFAM" id="SSF140931">
    <property type="entry name" value="Fic-like"/>
    <property type="match status" value="1"/>
</dbReference>
<proteinExistence type="predicted"/>
<dbReference type="AlphaFoldDB" id="A0A1I4XWB3"/>
<evidence type="ECO:0000259" key="1">
    <source>
        <dbReference type="PROSITE" id="PS51459"/>
    </source>
</evidence>
<dbReference type="InterPro" id="IPR003812">
    <property type="entry name" value="Fido"/>
</dbReference>
<dbReference type="InterPro" id="IPR036597">
    <property type="entry name" value="Fido-like_dom_sf"/>
</dbReference>
<evidence type="ECO:0000313" key="2">
    <source>
        <dbReference type="EMBL" id="SFN29996.1"/>
    </source>
</evidence>
<dbReference type="OrthoDB" id="9802752at2"/>
<dbReference type="Gene3D" id="1.20.120.1870">
    <property type="entry name" value="Fic/DOC protein, Fido domain"/>
    <property type="match status" value="1"/>
</dbReference>
<dbReference type="NCBIfam" id="TIGR01550">
    <property type="entry name" value="DOC_P1"/>
    <property type="match status" value="1"/>
</dbReference>
<dbReference type="STRING" id="1367852.SAMN05216516_10537"/>
<dbReference type="GO" id="GO:0016301">
    <property type="term" value="F:kinase activity"/>
    <property type="evidence" value="ECO:0007669"/>
    <property type="project" value="InterPro"/>
</dbReference>
<dbReference type="EMBL" id="FOVC01000005">
    <property type="protein sequence ID" value="SFN29996.1"/>
    <property type="molecule type" value="Genomic_DNA"/>
</dbReference>
<sequence length="164" mass="18579">MAEYAEGVNYLSIEDIVFINKVLIETQTPNEPIAVLNPNNLSSSQSRPGTVRYYEQTDDMFRLSAALIESLIQNHPFANANKRTAFMAGYVFLLLNGYELTAPGDEVVIISEGLARKEYAAEDLENWLCHWSREYDSRLLCAMRVNPLQALVTSSHYIRVITND</sequence>
<dbReference type="RefSeq" id="WP_092877340.1">
    <property type="nucleotide sequence ID" value="NZ_FOVC01000005.1"/>
</dbReference>
<dbReference type="PANTHER" id="PTHR39426">
    <property type="entry name" value="HOMOLOGY TO DEATH-ON-CURING PROTEIN OF PHAGE P1"/>
    <property type="match status" value="1"/>
</dbReference>
<dbReference type="PANTHER" id="PTHR39426:SF1">
    <property type="entry name" value="HOMOLOGY TO DEATH-ON-CURING PROTEIN OF PHAGE P1"/>
    <property type="match status" value="1"/>
</dbReference>
<organism evidence="2 3">
    <name type="scientific">Izhakiella capsodis</name>
    <dbReference type="NCBI Taxonomy" id="1367852"/>
    <lineage>
        <taxon>Bacteria</taxon>
        <taxon>Pseudomonadati</taxon>
        <taxon>Pseudomonadota</taxon>
        <taxon>Gammaproteobacteria</taxon>
        <taxon>Enterobacterales</taxon>
        <taxon>Erwiniaceae</taxon>
        <taxon>Izhakiella</taxon>
    </lineage>
</organism>
<dbReference type="PROSITE" id="PS51459">
    <property type="entry name" value="FIDO"/>
    <property type="match status" value="1"/>
</dbReference>
<dbReference type="InterPro" id="IPR006440">
    <property type="entry name" value="Doc"/>
</dbReference>
<protein>
    <submittedName>
        <fullName evidence="2">Death on curing protein</fullName>
    </submittedName>
</protein>
<accession>A0A1I4XWB3</accession>
<gene>
    <name evidence="2" type="ORF">SAMN05216516_10537</name>
</gene>
<feature type="domain" description="Fido" evidence="1">
    <location>
        <begin position="11"/>
        <end position="130"/>
    </location>
</feature>